<keyword evidence="4 6" id="KW-1133">Transmembrane helix</keyword>
<dbReference type="EMBL" id="FOUI01000036">
    <property type="protein sequence ID" value="SFM91903.1"/>
    <property type="molecule type" value="Genomic_DNA"/>
</dbReference>
<dbReference type="AlphaFoldDB" id="A0A1I4UT14"/>
<reference evidence="8" key="1">
    <citation type="submission" date="2016-10" db="EMBL/GenBank/DDBJ databases">
        <authorList>
            <person name="Varghese N."/>
            <person name="Submissions S."/>
        </authorList>
    </citation>
    <scope>NUCLEOTIDE SEQUENCE [LARGE SCALE GENOMIC DNA]</scope>
    <source>
        <strain evidence="8">DSM 24213</strain>
    </source>
</reference>
<feature type="transmembrane region" description="Helical" evidence="6">
    <location>
        <begin position="64"/>
        <end position="87"/>
    </location>
</feature>
<sequence length="333" mass="36334">MAVLMGGMSNFGTHLVLLREISCASDKQDTTQRLALGTTALCGPVLLLTYIILAHIFFKVSGDLYWIILCIGAAEIIFQPFLIIAAMELHGKGRVARSQVLLIMPICIRLLVVAFIAGTSLDDPLHQYAYGHLIAVLLPLGYVVWQAPSIWREPLRWRVARRPEWPALGGYAITNISASGVSELDKMLAVRLLPLGIAGVYSAASRVVGSLVMPVMAMILSAMPRLFRSEAATGKKLQCWLFTIAGIYGFFAATTMIIFSPWIELALGEIYSGVSELIHTLAFAVPALCVRAAATNVLTTLGRPWIRISLELTGWVVIVVLALRKRCTNQPST</sequence>
<feature type="transmembrane region" description="Helical" evidence="6">
    <location>
        <begin position="127"/>
        <end position="145"/>
    </location>
</feature>
<protein>
    <recommendedName>
        <fullName evidence="9">Membrane protein involved in the export of O-antigen and teichoic acid</fullName>
    </recommendedName>
</protein>
<feature type="transmembrane region" description="Helical" evidence="6">
    <location>
        <begin position="165"/>
        <end position="184"/>
    </location>
</feature>
<evidence type="ECO:0000256" key="2">
    <source>
        <dbReference type="ARBA" id="ARBA00022475"/>
    </source>
</evidence>
<evidence type="ECO:0000256" key="6">
    <source>
        <dbReference type="SAM" id="Phobius"/>
    </source>
</evidence>
<evidence type="ECO:0000256" key="3">
    <source>
        <dbReference type="ARBA" id="ARBA00022692"/>
    </source>
</evidence>
<gene>
    <name evidence="7" type="ORF">SAMN05216217_1362</name>
</gene>
<proteinExistence type="predicted"/>
<organism evidence="7 8">
    <name type="scientific">Halopseudomonas yangmingensis</name>
    <dbReference type="NCBI Taxonomy" id="1720063"/>
    <lineage>
        <taxon>Bacteria</taxon>
        <taxon>Pseudomonadati</taxon>
        <taxon>Pseudomonadota</taxon>
        <taxon>Gammaproteobacteria</taxon>
        <taxon>Pseudomonadales</taxon>
        <taxon>Pseudomonadaceae</taxon>
        <taxon>Halopseudomonas</taxon>
    </lineage>
</organism>
<dbReference type="PANTHER" id="PTHR30250">
    <property type="entry name" value="PST FAMILY PREDICTED COLANIC ACID TRANSPORTER"/>
    <property type="match status" value="1"/>
</dbReference>
<evidence type="ECO:0000256" key="4">
    <source>
        <dbReference type="ARBA" id="ARBA00022989"/>
    </source>
</evidence>
<dbReference type="STRING" id="1720063.SAMN05216217_1362"/>
<evidence type="ECO:0008006" key="9">
    <source>
        <dbReference type="Google" id="ProtNLM"/>
    </source>
</evidence>
<comment type="subcellular location">
    <subcellularLocation>
        <location evidence="1">Cell membrane</location>
        <topology evidence="1">Multi-pass membrane protein</topology>
    </subcellularLocation>
</comment>
<feature type="transmembrane region" description="Helical" evidence="6">
    <location>
        <begin position="305"/>
        <end position="323"/>
    </location>
</feature>
<evidence type="ECO:0000313" key="8">
    <source>
        <dbReference type="Proteomes" id="UP000243629"/>
    </source>
</evidence>
<evidence type="ECO:0000256" key="1">
    <source>
        <dbReference type="ARBA" id="ARBA00004651"/>
    </source>
</evidence>
<keyword evidence="3 6" id="KW-0812">Transmembrane</keyword>
<dbReference type="GO" id="GO:0005886">
    <property type="term" value="C:plasma membrane"/>
    <property type="evidence" value="ECO:0007669"/>
    <property type="project" value="UniProtKB-SubCell"/>
</dbReference>
<dbReference type="PANTHER" id="PTHR30250:SF11">
    <property type="entry name" value="O-ANTIGEN TRANSPORTER-RELATED"/>
    <property type="match status" value="1"/>
</dbReference>
<dbReference type="InterPro" id="IPR050833">
    <property type="entry name" value="Poly_Biosynth_Transport"/>
</dbReference>
<feature type="transmembrane region" description="Helical" evidence="6">
    <location>
        <begin position="239"/>
        <end position="263"/>
    </location>
</feature>
<feature type="transmembrane region" description="Helical" evidence="6">
    <location>
        <begin position="34"/>
        <end position="58"/>
    </location>
</feature>
<evidence type="ECO:0000313" key="7">
    <source>
        <dbReference type="EMBL" id="SFM91903.1"/>
    </source>
</evidence>
<keyword evidence="2" id="KW-1003">Cell membrane</keyword>
<feature type="transmembrane region" description="Helical" evidence="6">
    <location>
        <begin position="99"/>
        <end position="121"/>
    </location>
</feature>
<keyword evidence="8" id="KW-1185">Reference proteome</keyword>
<evidence type="ECO:0000256" key="5">
    <source>
        <dbReference type="ARBA" id="ARBA00023136"/>
    </source>
</evidence>
<accession>A0A1I4UT14</accession>
<name>A0A1I4UT14_9GAMM</name>
<feature type="transmembrane region" description="Helical" evidence="6">
    <location>
        <begin position="204"/>
        <end position="227"/>
    </location>
</feature>
<dbReference type="Proteomes" id="UP000243629">
    <property type="component" value="Unassembled WGS sequence"/>
</dbReference>
<keyword evidence="5 6" id="KW-0472">Membrane</keyword>